<evidence type="ECO:0000256" key="1">
    <source>
        <dbReference type="ARBA" id="ARBA00008129"/>
    </source>
</evidence>
<dbReference type="PROSITE" id="PS50263">
    <property type="entry name" value="CN_HYDROLASE"/>
    <property type="match status" value="1"/>
</dbReference>
<protein>
    <submittedName>
        <fullName evidence="4">Carbon-nitrogen hydrolase family protein</fullName>
    </submittedName>
</protein>
<dbReference type="OrthoDB" id="9811121at2"/>
<sequence length="323" mass="34982">MELLVRVETGSDDRLVVAAAQLGGPWLDVAARLARAVEAAELAARHGAEVLAFPETYLSGYPYWLSRTNGAAFGDPLQKEAYAYYLRTAVEIDGPEVRMLTRVAADLDLTLVVGVTERAGGSTYCTLLTLGGRRGLVGHHRKLVPTYDERLVWAYGDGAGLRTHPVGTARIGSLNCWENWMPQARHALYGGGEDVHIGVWPGSVGLTSDITRFTALEGRVFSVAAGGLLLRDDVPDDFPLAAELRADLERMPFDGGSAIAGPDGEWLVPPLSGREGVIVAELDLRRVAQERLTFDPTGHYSRPDVFTATVDRGRRGAVRFVDD</sequence>
<dbReference type="CDD" id="cd07564">
    <property type="entry name" value="nitrilases_CHs"/>
    <property type="match status" value="1"/>
</dbReference>
<dbReference type="InterPro" id="IPR036526">
    <property type="entry name" value="C-N_Hydrolase_sf"/>
</dbReference>
<comment type="similarity">
    <text evidence="1">Belongs to the carbon-nitrogen hydrolase superfamily. Nitrilase family.</text>
</comment>
<comment type="caution">
    <text evidence="4">The sequence shown here is derived from an EMBL/GenBank/DDBJ whole genome shotgun (WGS) entry which is preliminary data.</text>
</comment>
<dbReference type="PROSITE" id="PS00920">
    <property type="entry name" value="NITRIL_CHT_1"/>
    <property type="match status" value="1"/>
</dbReference>
<keyword evidence="4" id="KW-0378">Hydrolase</keyword>
<dbReference type="PANTHER" id="PTHR46044">
    <property type="entry name" value="NITRILASE"/>
    <property type="match status" value="1"/>
</dbReference>
<gene>
    <name evidence="4" type="ORF">FL583_21015</name>
</gene>
<dbReference type="GO" id="GO:0000257">
    <property type="term" value="F:nitrilase activity"/>
    <property type="evidence" value="ECO:0007669"/>
    <property type="project" value="UniProtKB-ARBA"/>
</dbReference>
<dbReference type="RefSeq" id="WP_142706588.1">
    <property type="nucleotide sequence ID" value="NZ_VIRS01000015.1"/>
</dbReference>
<dbReference type="EMBL" id="VIRS01000015">
    <property type="protein sequence ID" value="TQS43103.1"/>
    <property type="molecule type" value="Genomic_DNA"/>
</dbReference>
<keyword evidence="5" id="KW-1185">Reference proteome</keyword>
<dbReference type="PANTHER" id="PTHR46044:SF1">
    <property type="entry name" value="CN HYDROLASE DOMAIN-CONTAINING PROTEIN"/>
    <property type="match status" value="1"/>
</dbReference>
<dbReference type="InParanoid" id="A0A545AP88"/>
<feature type="domain" description="CN hydrolase" evidence="3">
    <location>
        <begin position="15"/>
        <end position="284"/>
    </location>
</feature>
<dbReference type="InterPro" id="IPR000132">
    <property type="entry name" value="Nitrilase/CN_hydratase_CS"/>
</dbReference>
<evidence type="ECO:0000259" key="3">
    <source>
        <dbReference type="PROSITE" id="PS50263"/>
    </source>
</evidence>
<evidence type="ECO:0000313" key="5">
    <source>
        <dbReference type="Proteomes" id="UP000317982"/>
    </source>
</evidence>
<evidence type="ECO:0000313" key="4">
    <source>
        <dbReference type="EMBL" id="TQS43103.1"/>
    </source>
</evidence>
<feature type="active site" description="Proton acceptor" evidence="2">
    <location>
        <position position="55"/>
    </location>
</feature>
<evidence type="ECO:0000256" key="2">
    <source>
        <dbReference type="PROSITE-ProRule" id="PRU10139"/>
    </source>
</evidence>
<dbReference type="Gene3D" id="3.60.110.10">
    <property type="entry name" value="Carbon-nitrogen hydrolase"/>
    <property type="match status" value="1"/>
</dbReference>
<dbReference type="Proteomes" id="UP000317982">
    <property type="component" value="Unassembled WGS sequence"/>
</dbReference>
<organism evidence="4 5">
    <name type="scientific">Cryptosporangium phraense</name>
    <dbReference type="NCBI Taxonomy" id="2593070"/>
    <lineage>
        <taxon>Bacteria</taxon>
        <taxon>Bacillati</taxon>
        <taxon>Actinomycetota</taxon>
        <taxon>Actinomycetes</taxon>
        <taxon>Cryptosporangiales</taxon>
        <taxon>Cryptosporangiaceae</taxon>
        <taxon>Cryptosporangium</taxon>
    </lineage>
</organism>
<reference evidence="4 5" key="1">
    <citation type="submission" date="2019-07" db="EMBL/GenBank/DDBJ databases">
        <title>Cryptosporangium phraense sp. nov., isolated from plant litter.</title>
        <authorList>
            <person name="Suriyachadkun C."/>
        </authorList>
    </citation>
    <scope>NUCLEOTIDE SEQUENCE [LARGE SCALE GENOMIC DNA]</scope>
    <source>
        <strain evidence="4 5">A-T 5661</strain>
    </source>
</reference>
<dbReference type="AlphaFoldDB" id="A0A545AP88"/>
<dbReference type="Pfam" id="PF00795">
    <property type="entry name" value="CN_hydrolase"/>
    <property type="match status" value="1"/>
</dbReference>
<dbReference type="SUPFAM" id="SSF56317">
    <property type="entry name" value="Carbon-nitrogen hydrolase"/>
    <property type="match status" value="1"/>
</dbReference>
<name>A0A545AP88_9ACTN</name>
<dbReference type="InterPro" id="IPR003010">
    <property type="entry name" value="C-N_Hydrolase"/>
</dbReference>
<proteinExistence type="inferred from homology"/>
<dbReference type="InterPro" id="IPR044149">
    <property type="entry name" value="Nitrilases_CHs"/>
</dbReference>
<accession>A0A545AP88</accession>